<evidence type="ECO:0000313" key="1">
    <source>
        <dbReference type="EMBL" id="BDU76482.1"/>
    </source>
</evidence>
<dbReference type="RefSeq" id="WP_243335431.1">
    <property type="nucleotide sequence ID" value="NZ_AP027081.1"/>
</dbReference>
<dbReference type="EMBL" id="AP027081">
    <property type="protein sequence ID" value="BDU76482.1"/>
    <property type="molecule type" value="Genomic_DNA"/>
</dbReference>
<keyword evidence="2" id="KW-1185">Reference proteome</keyword>
<proteinExistence type="predicted"/>
<name>A0AA48GRY5_9BACT</name>
<reference evidence="1" key="1">
    <citation type="journal article" date="2023" name="Int. J. Syst. Evol. Microbiol.">
        <title>Mesoterricola silvestris gen. nov., sp. nov., Mesoterricola sediminis sp. nov., Geothrix oryzae sp. nov., Geothrix edaphica sp. nov., Geothrix rubra sp. nov., and Geothrix limicola sp. nov., six novel members of Acidobacteriota isolated from soils.</title>
        <authorList>
            <person name="Itoh H."/>
            <person name="Sugisawa Y."/>
            <person name="Mise K."/>
            <person name="Xu Z."/>
            <person name="Kuniyasu M."/>
            <person name="Ushijima N."/>
            <person name="Kawano K."/>
            <person name="Kobayashi E."/>
            <person name="Shiratori Y."/>
            <person name="Masuda Y."/>
            <person name="Senoo K."/>
        </authorList>
    </citation>
    <scope>NUCLEOTIDE SEQUENCE</scope>
    <source>
        <strain evidence="1">W786</strain>
    </source>
</reference>
<dbReference type="AlphaFoldDB" id="A0AA48GRY5"/>
<dbReference type="Proteomes" id="UP001228113">
    <property type="component" value="Chromosome"/>
</dbReference>
<evidence type="ECO:0000313" key="2">
    <source>
        <dbReference type="Proteomes" id="UP001228113"/>
    </source>
</evidence>
<protein>
    <submittedName>
        <fullName evidence="1">Uncharacterized protein</fullName>
    </submittedName>
</protein>
<accession>A0AA48GRY5</accession>
<organism evidence="1 2">
    <name type="scientific">Mesoterricola sediminis</name>
    <dbReference type="NCBI Taxonomy" id="2927980"/>
    <lineage>
        <taxon>Bacteria</taxon>
        <taxon>Pseudomonadati</taxon>
        <taxon>Acidobacteriota</taxon>
        <taxon>Holophagae</taxon>
        <taxon>Holophagales</taxon>
        <taxon>Holophagaceae</taxon>
        <taxon>Mesoterricola</taxon>
    </lineage>
</organism>
<dbReference type="KEGG" id="msea:METESE_14400"/>
<sequence length="107" mass="11810">MTLGSPFRHGQLVVLVLRDPRERVWGRLLGLDPAGVTVRGVDLRAWEDVLALVRRGEGDQVALATRFLPMHRLESFYVDEASSGVPSLGDDFAQRAGVDPEAFLQDP</sequence>
<gene>
    <name evidence="1" type="ORF">METESE_14400</name>
</gene>